<evidence type="ECO:0000313" key="3">
    <source>
        <dbReference type="EMBL" id="KAI1698356.1"/>
    </source>
</evidence>
<reference evidence="3" key="1">
    <citation type="submission" date="2022-01" db="EMBL/GenBank/DDBJ databases">
        <title>Genome Sequence Resource for Two Populations of Ditylenchus destructor, the Migratory Endoparasitic Phytonematode.</title>
        <authorList>
            <person name="Zhang H."/>
            <person name="Lin R."/>
            <person name="Xie B."/>
        </authorList>
    </citation>
    <scope>NUCLEOTIDE SEQUENCE</scope>
    <source>
        <strain evidence="3">BazhouSP</strain>
    </source>
</reference>
<feature type="compositionally biased region" description="Low complexity" evidence="1">
    <location>
        <begin position="311"/>
        <end position="331"/>
    </location>
</feature>
<gene>
    <name evidence="3" type="ORF">DdX_17950</name>
</gene>
<feature type="transmembrane region" description="Helical" evidence="2">
    <location>
        <begin position="114"/>
        <end position="134"/>
    </location>
</feature>
<feature type="transmembrane region" description="Helical" evidence="2">
    <location>
        <begin position="81"/>
        <end position="102"/>
    </location>
</feature>
<dbReference type="PANTHER" id="PTHR22943:SF248">
    <property type="entry name" value="SEVEN TM RECEPTOR"/>
    <property type="match status" value="1"/>
</dbReference>
<dbReference type="InterPro" id="IPR019421">
    <property type="entry name" value="7TM_GPCR_serpentine_rcpt_Srd"/>
</dbReference>
<accession>A0AAD4MM35</accession>
<organism evidence="3 4">
    <name type="scientific">Ditylenchus destructor</name>
    <dbReference type="NCBI Taxonomy" id="166010"/>
    <lineage>
        <taxon>Eukaryota</taxon>
        <taxon>Metazoa</taxon>
        <taxon>Ecdysozoa</taxon>
        <taxon>Nematoda</taxon>
        <taxon>Chromadorea</taxon>
        <taxon>Rhabditida</taxon>
        <taxon>Tylenchina</taxon>
        <taxon>Tylenchomorpha</taxon>
        <taxon>Sphaerularioidea</taxon>
        <taxon>Anguinidae</taxon>
        <taxon>Anguininae</taxon>
        <taxon>Ditylenchus</taxon>
    </lineage>
</organism>
<evidence type="ECO:0000256" key="2">
    <source>
        <dbReference type="SAM" id="Phobius"/>
    </source>
</evidence>
<name>A0AAD4MM35_9BILA</name>
<keyword evidence="4" id="KW-1185">Reference proteome</keyword>
<dbReference type="Proteomes" id="UP001201812">
    <property type="component" value="Unassembled WGS sequence"/>
</dbReference>
<dbReference type="EMBL" id="JAKKPZ010000222">
    <property type="protein sequence ID" value="KAI1698356.1"/>
    <property type="molecule type" value="Genomic_DNA"/>
</dbReference>
<evidence type="ECO:0000313" key="4">
    <source>
        <dbReference type="Proteomes" id="UP001201812"/>
    </source>
</evidence>
<proteinExistence type="predicted"/>
<feature type="transmembrane region" description="Helical" evidence="2">
    <location>
        <begin position="226"/>
        <end position="251"/>
    </location>
</feature>
<dbReference type="PANTHER" id="PTHR22943">
    <property type="entry name" value="7-TRANSMEMBRANE DOMAIN RECEPTOR C.ELEGANS"/>
    <property type="match status" value="1"/>
</dbReference>
<keyword evidence="2" id="KW-0472">Membrane</keyword>
<protein>
    <submittedName>
        <fullName evidence="3">Serpentine type 7TM GPCR chemoreceptor srd domain-containing protein</fullName>
    </submittedName>
</protein>
<feature type="transmembrane region" description="Helical" evidence="2">
    <location>
        <begin position="29"/>
        <end position="51"/>
    </location>
</feature>
<keyword evidence="2" id="KW-1133">Transmembrane helix</keyword>
<feature type="transmembrane region" description="Helical" evidence="2">
    <location>
        <begin position="263"/>
        <end position="289"/>
    </location>
</feature>
<dbReference type="Pfam" id="PF10317">
    <property type="entry name" value="7TM_GPCR_Srd"/>
    <property type="match status" value="1"/>
</dbReference>
<sequence length="331" mass="37464">MLCGYILNGILVWLIFKRTAKELKVYSKILLQTCFIDFVLLTVIGVVQPIYVVRRGWNLLIPNGPLRTISHPWCYVLQASWFYMIYFSIITNCVPFIYRYLIICRMKTLSAFHYFLMLAGCGVVVAIYMILHTWSTYPHEEYLQEQNYSIVIELLGSDLDPSEFKIGLMMKAHSSKWALACAYISAFEAITYVIIVVCGIKIKNFVKQSAYQTRQNARAQEAHRQLALVMILQSILPIVELSSTIMCNIVSNLADSLADSSGNIYMSVFLLIPFHWVPLLNPVVTIWVIKPYRNFFIRCGKKRIRPTSTFGATSHTATGPGGAASSALAIG</sequence>
<dbReference type="AlphaFoldDB" id="A0AAD4MM35"/>
<feature type="region of interest" description="Disordered" evidence="1">
    <location>
        <begin position="310"/>
        <end position="331"/>
    </location>
</feature>
<dbReference type="Gene3D" id="1.20.1070.10">
    <property type="entry name" value="Rhodopsin 7-helix transmembrane proteins"/>
    <property type="match status" value="1"/>
</dbReference>
<comment type="caution">
    <text evidence="3">The sequence shown here is derived from an EMBL/GenBank/DDBJ whole genome shotgun (WGS) entry which is preliminary data.</text>
</comment>
<keyword evidence="2" id="KW-0812">Transmembrane</keyword>
<feature type="transmembrane region" description="Helical" evidence="2">
    <location>
        <begin position="177"/>
        <end position="200"/>
    </location>
</feature>
<dbReference type="SUPFAM" id="SSF81321">
    <property type="entry name" value="Family A G protein-coupled receptor-like"/>
    <property type="match status" value="1"/>
</dbReference>
<evidence type="ECO:0000256" key="1">
    <source>
        <dbReference type="SAM" id="MobiDB-lite"/>
    </source>
</evidence>